<comment type="similarity">
    <text evidence="2">Belongs to the polysaccharide deacetylase family.</text>
</comment>
<evidence type="ECO:0000313" key="7">
    <source>
        <dbReference type="EMBL" id="MET3690798.1"/>
    </source>
</evidence>
<evidence type="ECO:0000313" key="8">
    <source>
        <dbReference type="Proteomes" id="UP001549145"/>
    </source>
</evidence>
<dbReference type="Proteomes" id="UP001549145">
    <property type="component" value="Unassembled WGS sequence"/>
</dbReference>
<dbReference type="InterPro" id="IPR051398">
    <property type="entry name" value="Polysacch_Deacetylase"/>
</dbReference>
<organism evidence="7 8">
    <name type="scientific">Methylobacterium goesingense</name>
    <dbReference type="NCBI Taxonomy" id="243690"/>
    <lineage>
        <taxon>Bacteria</taxon>
        <taxon>Pseudomonadati</taxon>
        <taxon>Pseudomonadota</taxon>
        <taxon>Alphaproteobacteria</taxon>
        <taxon>Hyphomicrobiales</taxon>
        <taxon>Methylobacteriaceae</taxon>
        <taxon>Methylobacterium</taxon>
    </lineage>
</organism>
<keyword evidence="4" id="KW-0732">Signal</keyword>
<reference evidence="7 8" key="1">
    <citation type="submission" date="2024-06" db="EMBL/GenBank/DDBJ databases">
        <title>Genomic Encyclopedia of Type Strains, Phase IV (KMG-IV): sequencing the most valuable type-strain genomes for metagenomic binning, comparative biology and taxonomic classification.</title>
        <authorList>
            <person name="Goeker M."/>
        </authorList>
    </citation>
    <scope>NUCLEOTIDE SEQUENCE [LARGE SCALE GENOMIC DNA]</scope>
    <source>
        <strain evidence="7 8">DSM 21331</strain>
    </source>
</reference>
<comment type="function">
    <text evidence="1">Is involved in generating a small heat-stable compound (Nod), an acylated oligomer of N-acetylglucosamine, that stimulates mitosis in various plant protoplasts.</text>
</comment>
<dbReference type="Pfam" id="PF01522">
    <property type="entry name" value="Polysacc_deac_1"/>
    <property type="match status" value="1"/>
</dbReference>
<evidence type="ECO:0000256" key="3">
    <source>
        <dbReference type="ARBA" id="ARBA00020071"/>
    </source>
</evidence>
<proteinExistence type="inferred from homology"/>
<dbReference type="PROSITE" id="PS51677">
    <property type="entry name" value="NODB"/>
    <property type="match status" value="1"/>
</dbReference>
<evidence type="ECO:0000256" key="1">
    <source>
        <dbReference type="ARBA" id="ARBA00003236"/>
    </source>
</evidence>
<comment type="caution">
    <text evidence="7">The sequence shown here is derived from an EMBL/GenBank/DDBJ whole genome shotgun (WGS) entry which is preliminary data.</text>
</comment>
<evidence type="ECO:0000259" key="6">
    <source>
        <dbReference type="PROSITE" id="PS51677"/>
    </source>
</evidence>
<evidence type="ECO:0000256" key="4">
    <source>
        <dbReference type="ARBA" id="ARBA00022729"/>
    </source>
</evidence>
<dbReference type="RefSeq" id="WP_238279173.1">
    <property type="nucleotide sequence ID" value="NZ_BPQL01000052.1"/>
</dbReference>
<keyword evidence="8" id="KW-1185">Reference proteome</keyword>
<evidence type="ECO:0000256" key="5">
    <source>
        <dbReference type="ARBA" id="ARBA00032976"/>
    </source>
</evidence>
<accession>A0ABV2KZ12</accession>
<name>A0ABV2KZ12_9HYPH</name>
<gene>
    <name evidence="7" type="ORF">ABID43_000317</name>
</gene>
<evidence type="ECO:0000256" key="2">
    <source>
        <dbReference type="ARBA" id="ARBA00010973"/>
    </source>
</evidence>
<dbReference type="SUPFAM" id="SSF88713">
    <property type="entry name" value="Glycoside hydrolase/deacetylase"/>
    <property type="match status" value="1"/>
</dbReference>
<feature type="domain" description="NodB homology" evidence="6">
    <location>
        <begin position="90"/>
        <end position="335"/>
    </location>
</feature>
<dbReference type="InterPro" id="IPR002509">
    <property type="entry name" value="NODB_dom"/>
</dbReference>
<dbReference type="EMBL" id="JBEPMM010000001">
    <property type="protein sequence ID" value="MET3690798.1"/>
    <property type="molecule type" value="Genomic_DNA"/>
</dbReference>
<protein>
    <recommendedName>
        <fullName evidence="3">Chitooligosaccharide deacetylase</fullName>
    </recommendedName>
    <alternativeName>
        <fullName evidence="5">Nodulation protein B</fullName>
    </alternativeName>
</protein>
<dbReference type="InterPro" id="IPR011330">
    <property type="entry name" value="Glyco_hydro/deAcase_b/a-brl"/>
</dbReference>
<sequence length="335" mass="36597">MHTMPGARAGGGSLGSTLAGLAHAALGSRGCLFTFHRAVRTEDWPAMPNQGFHLDLGFLNRLLTHLRETGWDIVTLDEAQRRAEDPRGGRYVNFSVDDCYRDTAEAIVPLFARHGVPVTLFLTTGIPDGTLPLWGAGLEEVLRTRDVVHLPEGRLALSSPEERRAAYLRIATAWDGSEAGPRYSDFCRRNGIDEEAMHWRHAITWDMLAALGDDPLVEIGGHTVSHPRISALDPEAAFGEIAGCRERIGARLGREARHFAFPYGRRGDCGARDFALTRRAGFSSAATTRKGLVRRGQDAWSLPRNTLSGTHRHIAAAEAHLTGATGLAARMLNRV</sequence>
<dbReference type="PANTHER" id="PTHR34216:SF7">
    <property type="entry name" value="POLY-BETA-1,6-N-ACETYL-D-GLUCOSAMINE N-DEACETYLASE"/>
    <property type="match status" value="1"/>
</dbReference>
<dbReference type="Gene3D" id="3.20.20.370">
    <property type="entry name" value="Glycoside hydrolase/deacetylase"/>
    <property type="match status" value="1"/>
</dbReference>
<dbReference type="PANTHER" id="PTHR34216">
    <property type="match status" value="1"/>
</dbReference>